<gene>
    <name evidence="1" type="ORF">J2X78_004103</name>
</gene>
<dbReference type="Proteomes" id="UP001246858">
    <property type="component" value="Unassembled WGS sequence"/>
</dbReference>
<dbReference type="EMBL" id="JAVDTF010000004">
    <property type="protein sequence ID" value="MDR6785518.1"/>
    <property type="molecule type" value="Genomic_DNA"/>
</dbReference>
<reference evidence="1" key="1">
    <citation type="submission" date="2023-07" db="EMBL/GenBank/DDBJ databases">
        <title>Sorghum-associated microbial communities from plants grown in Nebraska, USA.</title>
        <authorList>
            <person name="Schachtman D."/>
        </authorList>
    </citation>
    <scope>NUCLEOTIDE SEQUENCE</scope>
    <source>
        <strain evidence="1">2697</strain>
    </source>
</reference>
<evidence type="ECO:0000313" key="2">
    <source>
        <dbReference type="Proteomes" id="UP001246858"/>
    </source>
</evidence>
<comment type="caution">
    <text evidence="1">The sequence shown here is derived from an EMBL/GenBank/DDBJ whole genome shotgun (WGS) entry which is preliminary data.</text>
</comment>
<proteinExistence type="predicted"/>
<organism evidence="1 2">
    <name type="scientific">Pedobacter africanus</name>
    <dbReference type="NCBI Taxonomy" id="151894"/>
    <lineage>
        <taxon>Bacteria</taxon>
        <taxon>Pseudomonadati</taxon>
        <taxon>Bacteroidota</taxon>
        <taxon>Sphingobacteriia</taxon>
        <taxon>Sphingobacteriales</taxon>
        <taxon>Sphingobacteriaceae</taxon>
        <taxon>Pedobacter</taxon>
    </lineage>
</organism>
<name>A0ACC6L1K5_9SPHI</name>
<sequence>MITTFLQVSASSFGQKVTLKEKKISLEKLFEQIRQQTGYDFVFDARILNAAKTIDVKFLKEDLTSVLKQCLSGQNMTFEIIEHSIVIKEKEHSFLDDLINNFTSIEIKGRVLDENGNPVPGASIKIKDKNLKAVVSSTNGNFSITASEGDILVVSFVGYKTQEIKIRVNQPALTIRLEVSETAMKDVVITGMMVRKKESFTGATATYTGEELKTIGAQNVIQSLKTLDPSFIQIENNLAGSNPNVLPSMQIRGQTSLSTSALRDQFSVDPNQPLFILDGFESTLRTIVDLDINTVLSVTILKDAASTAIYGSRASNGVVVVETKRPLPGKIRLSYTSDLDAELPDLSSYNMMNATEKLAFEKLSGAYIDNIGLLSRQLSLDTIYNERLKEVLRGVDTYWLDKPLRTGFSQRHNVSASGGDQTLRYDVAGSIRKNNATMTGTKRDDWGANVGLYYRAGIFNIGNRTYVSGSQSTESQNGKFSSWVNLNPYYRVLGSDQMYIEQVSTPNKLVRVANPFYNASLTGFDNTSTFQLQNSLQITADLNKSLRVSLNAQLVKSSGEIKKFTSPLNTEFVDVTDPVLRGRYVTRKDDGLNYTVNANLTYGNVFAQKHSLNTFLRAELSENNSRFSGFTALGFPNASNGNPAYAYGFASGSTPTAASSLTRRSSLVVSVNYSYDQRYNLDLNANMDGSTAFGSNKRYKPYYAAGISWNISNEKFMKGLAWISRLKLRGNIGLTGNQNFGNVSQSVFQYLTTINSFGQGVILNSPGAPDLEWQSTLQTSVGLDGNLFNNRLNFILSAYRNVTDPLVVAITLPSSTGLSSYPFNAGSNTARGVEAELSFSPIYKPGKVIWTLRVTGTSIDQKYDKFDNKLSALNNALRESNALTRYRDGYSPFDLWAVPSLGIDPGSGREVFLKKNGQHTFIYDVNDQIVMGNSRAKAEGVFNTTVFYKGFTAGVYIRYIFGRDLFNDALFSKVENISYQDLVNNQDKRALYSRWKNSGDVSEFKSIAITDDGPKSSRFIQTENSFTGESIHLGYEFRGGQWLDKAKLSTLNLTARSNNLFYSSSVRRERGIDYPFAYTVSLSIRATFK</sequence>
<protein>
    <submittedName>
        <fullName evidence="1">TonB-linked SusC/RagA family outer membrane protein</fullName>
    </submittedName>
</protein>
<evidence type="ECO:0000313" key="1">
    <source>
        <dbReference type="EMBL" id="MDR6785518.1"/>
    </source>
</evidence>
<accession>A0ACC6L1K5</accession>
<keyword evidence="2" id="KW-1185">Reference proteome</keyword>